<dbReference type="InterPro" id="IPR006626">
    <property type="entry name" value="PbH1"/>
</dbReference>
<evidence type="ECO:0000313" key="3">
    <source>
        <dbReference type="Proteomes" id="UP001162640"/>
    </source>
</evidence>
<dbReference type="SMART" id="SM00710">
    <property type="entry name" value="PbH1"/>
    <property type="match status" value="6"/>
</dbReference>
<dbReference type="InterPro" id="IPR011050">
    <property type="entry name" value="Pectin_lyase_fold/virulence"/>
</dbReference>
<sequence>MSASTSNPLTVVEMTNSFGDVEEGGKSKDSEDAQSLAQSQAEAVAEKGFKAQGSSGIDAFKADRVNAMFQGAGSQLEMITIALTYIQNFGLVLVLDVTWPAEFKAIFGWMGSFAFQVDLPVDMTWVGIVVGLMVAPILIVHFNMRKYPRQEEVNTKEALTNEANEITNYQQVVTEYPKKLQTELERIFAEGEAGTTGVEVFAPVVQILTLTVRHSRPKASADVVALFTAESTTVSTSSYTIDTSELDSRLVKTVASWSENVEMVYTGQGSPWSESRCAVSSVDAAESTLTVNMKTPCFDTLQNKPCGQSTSTPITIENTGLADLLSSDDENSFWVDAENSRVYIKTSTSQSPFAIIPDLETLVSGSNVRSVTFKNLSFEHATYNQATAPAGFIEQQSGALVYTPVTNSSSCDDTTWLPMPSNVRFTDSSSVKFSGCEFRALGTGALQFDGGARNNEVTDSLFEDISGTAIQLGEYNTANITDESLQVTSNKIANNVIRNVANEYHGTCGVQVGYSAFTEISHNEIYDLPYSGVSIGWGWGRSDPSYASNNVINNNKIHDFKLLLGDGGGIYALSAQPNSTVDGNWLYNMGAGAGGGAYYPDQSSAYWTISNNVFSNASFCSDDCEWLHVWQDSIHDIDIVNSYVDTTTYENNGIDVTMENTVVVEEGQDWPQEAKDIMDNAGVRQ</sequence>
<dbReference type="SUPFAM" id="SSF51126">
    <property type="entry name" value="Pectin lyase-like"/>
    <property type="match status" value="1"/>
</dbReference>
<name>A0A9W7APY5_9STRA</name>
<comment type="caution">
    <text evidence="2">The sequence shown here is derived from an EMBL/GenBank/DDBJ whole genome shotgun (WGS) entry which is preliminary data.</text>
</comment>
<dbReference type="PANTHER" id="PTHR36453">
    <property type="entry name" value="SECRETED PROTEIN-RELATED"/>
    <property type="match status" value="1"/>
</dbReference>
<accession>A0A9W7APY5</accession>
<proteinExistence type="predicted"/>
<dbReference type="Proteomes" id="UP001162640">
    <property type="component" value="Unassembled WGS sequence"/>
</dbReference>
<dbReference type="EMBL" id="BLQM01000189">
    <property type="protein sequence ID" value="GMH73860.1"/>
    <property type="molecule type" value="Genomic_DNA"/>
</dbReference>
<dbReference type="InterPro" id="IPR039448">
    <property type="entry name" value="Beta_helix"/>
</dbReference>
<protein>
    <recommendedName>
        <fullName evidence="1">Right handed beta helix domain-containing protein</fullName>
    </recommendedName>
</protein>
<dbReference type="InterPro" id="IPR012334">
    <property type="entry name" value="Pectin_lyas_fold"/>
</dbReference>
<gene>
    <name evidence="2" type="ORF">TL16_g06306</name>
</gene>
<feature type="domain" description="Right handed beta helix" evidence="1">
    <location>
        <begin position="489"/>
        <end position="662"/>
    </location>
</feature>
<evidence type="ECO:0000259" key="1">
    <source>
        <dbReference type="Pfam" id="PF13229"/>
    </source>
</evidence>
<evidence type="ECO:0000313" key="2">
    <source>
        <dbReference type="EMBL" id="GMH73860.1"/>
    </source>
</evidence>
<reference evidence="3" key="1">
    <citation type="journal article" date="2023" name="Commun. Biol.">
        <title>Genome analysis of Parmales, the sister group of diatoms, reveals the evolutionary specialization of diatoms from phago-mixotrophs to photoautotrophs.</title>
        <authorList>
            <person name="Ban H."/>
            <person name="Sato S."/>
            <person name="Yoshikawa S."/>
            <person name="Yamada K."/>
            <person name="Nakamura Y."/>
            <person name="Ichinomiya M."/>
            <person name="Sato N."/>
            <person name="Blanc-Mathieu R."/>
            <person name="Endo H."/>
            <person name="Kuwata A."/>
            <person name="Ogata H."/>
        </authorList>
    </citation>
    <scope>NUCLEOTIDE SEQUENCE [LARGE SCALE GENOMIC DNA]</scope>
</reference>
<dbReference type="Gene3D" id="2.160.20.10">
    <property type="entry name" value="Single-stranded right-handed beta-helix, Pectin lyase-like"/>
    <property type="match status" value="1"/>
</dbReference>
<dbReference type="AlphaFoldDB" id="A0A9W7APY5"/>
<organism evidence="2 3">
    <name type="scientific">Triparma laevis f. inornata</name>
    <dbReference type="NCBI Taxonomy" id="1714386"/>
    <lineage>
        <taxon>Eukaryota</taxon>
        <taxon>Sar</taxon>
        <taxon>Stramenopiles</taxon>
        <taxon>Ochrophyta</taxon>
        <taxon>Bolidophyceae</taxon>
        <taxon>Parmales</taxon>
        <taxon>Triparmaceae</taxon>
        <taxon>Triparma</taxon>
    </lineage>
</organism>
<dbReference type="Pfam" id="PF13229">
    <property type="entry name" value="Beta_helix"/>
    <property type="match status" value="1"/>
</dbReference>
<dbReference type="PANTHER" id="PTHR36453:SF1">
    <property type="entry name" value="RIGHT HANDED BETA HELIX DOMAIN-CONTAINING PROTEIN"/>
    <property type="match status" value="1"/>
</dbReference>